<dbReference type="PANTHER" id="PTHR30290">
    <property type="entry name" value="PERIPLASMIC BINDING COMPONENT OF ABC TRANSPORTER"/>
    <property type="match status" value="1"/>
</dbReference>
<dbReference type="InterPro" id="IPR030678">
    <property type="entry name" value="Peptide/Ni-bd"/>
</dbReference>
<dbReference type="GO" id="GO:0015833">
    <property type="term" value="P:peptide transport"/>
    <property type="evidence" value="ECO:0007669"/>
    <property type="project" value="TreeGrafter"/>
</dbReference>
<sequence length="540" mass="59110">MCAALPALLVVLSASFGSAVFPAMAAEGPIQGGTLIYLEHQAHTNLYSPSGGFYPNGGILNQITDRLTWQDPVSLEMKPWVATSWEINADYTQFTFHIRPGITFSDGSKLDAAVVAENFDIFARGSKARRLPVSEVVNNYARSEVIDPLTVRFDFNTPSPGFLQGTSVIGSGLLSHATLQRSFDELGLGTHIIGSGPFVIADEIVGKEVDLAARPDYRWGPDGATRRAWLDRVRILVTPEDSIRLGALLAGQADFIRDVAAYDEEQVRLRGYMLYAPSTRGVNNALAFRPDNPLVADRRVRAALLHATNREEIVTALFSGNYPLARSVIATKAAGFEDLSRQLAFDPALAAHLLDEAGWHLADDGLRYKDNQPLALGIHFALPQPQNRTMLELIAQQWRRVGVQLNVMSGSTAGVIIDNLDPARTPLMMAEVGRADPDVLKSEFYPSNRDILLQKGGQSTKVQSFADARLNALLQAISADVNPQDRLRKTQEAQEYILDACYVIPILEEPQVYAGAPAVHGVSFEAVGRPNFYDMWLGAR</sequence>
<dbReference type="NCBIfam" id="TIGR04028">
    <property type="entry name" value="SBP_KPN_01854"/>
    <property type="match status" value="1"/>
</dbReference>
<feature type="chain" id="PRO_5031428504" evidence="5">
    <location>
        <begin position="26"/>
        <end position="540"/>
    </location>
</feature>
<reference evidence="7 8" key="1">
    <citation type="submission" date="2020-04" db="EMBL/GenBank/DDBJ databases">
        <title>Description of novel Gluconacetobacter.</title>
        <authorList>
            <person name="Sombolestani A."/>
        </authorList>
    </citation>
    <scope>NUCLEOTIDE SEQUENCE [LARGE SCALE GENOMIC DNA]</scope>
    <source>
        <strain evidence="7 8">LMG 27724</strain>
    </source>
</reference>
<evidence type="ECO:0000256" key="1">
    <source>
        <dbReference type="ARBA" id="ARBA00004418"/>
    </source>
</evidence>
<keyword evidence="8" id="KW-1185">Reference proteome</keyword>
<evidence type="ECO:0000256" key="4">
    <source>
        <dbReference type="ARBA" id="ARBA00022729"/>
    </source>
</evidence>
<dbReference type="SUPFAM" id="SSF53850">
    <property type="entry name" value="Periplasmic binding protein-like II"/>
    <property type="match status" value="1"/>
</dbReference>
<dbReference type="CDD" id="cd08492">
    <property type="entry name" value="PBP2_NikA_DppA_OppA_like_15"/>
    <property type="match status" value="1"/>
</dbReference>
<evidence type="ECO:0000256" key="5">
    <source>
        <dbReference type="SAM" id="SignalP"/>
    </source>
</evidence>
<evidence type="ECO:0000313" key="7">
    <source>
        <dbReference type="EMBL" id="MBB2171800.1"/>
    </source>
</evidence>
<dbReference type="PIRSF" id="PIRSF002741">
    <property type="entry name" value="MppA"/>
    <property type="match status" value="1"/>
</dbReference>
<dbReference type="InterPro" id="IPR000914">
    <property type="entry name" value="SBP_5_dom"/>
</dbReference>
<comment type="similarity">
    <text evidence="2">Belongs to the bacterial solute-binding protein 5 family.</text>
</comment>
<dbReference type="Pfam" id="PF00496">
    <property type="entry name" value="SBP_bac_5"/>
    <property type="match status" value="1"/>
</dbReference>
<proteinExistence type="inferred from homology"/>
<accession>A0A7W4IZ66</accession>
<keyword evidence="3" id="KW-0813">Transport</keyword>
<dbReference type="AlphaFoldDB" id="A0A7W4IZ66"/>
<comment type="subcellular location">
    <subcellularLocation>
        <location evidence="1">Periplasm</location>
    </subcellularLocation>
</comment>
<dbReference type="Proteomes" id="UP000577891">
    <property type="component" value="Unassembled WGS sequence"/>
</dbReference>
<dbReference type="GO" id="GO:0030288">
    <property type="term" value="C:outer membrane-bounded periplasmic space"/>
    <property type="evidence" value="ECO:0007669"/>
    <property type="project" value="UniProtKB-ARBA"/>
</dbReference>
<feature type="domain" description="Solute-binding protein family 5" evidence="6">
    <location>
        <begin position="76"/>
        <end position="412"/>
    </location>
</feature>
<dbReference type="InterPro" id="IPR023920">
    <property type="entry name" value="ABC_transptr_sub-bd_KPN01854"/>
</dbReference>
<dbReference type="GO" id="GO:1904680">
    <property type="term" value="F:peptide transmembrane transporter activity"/>
    <property type="evidence" value="ECO:0007669"/>
    <property type="project" value="TreeGrafter"/>
</dbReference>
<comment type="caution">
    <text evidence="7">The sequence shown here is derived from an EMBL/GenBank/DDBJ whole genome shotgun (WGS) entry which is preliminary data.</text>
</comment>
<evidence type="ECO:0000256" key="3">
    <source>
        <dbReference type="ARBA" id="ARBA00022448"/>
    </source>
</evidence>
<keyword evidence="4 5" id="KW-0732">Signal</keyword>
<evidence type="ECO:0000256" key="2">
    <source>
        <dbReference type="ARBA" id="ARBA00005695"/>
    </source>
</evidence>
<dbReference type="Gene3D" id="3.10.105.10">
    <property type="entry name" value="Dipeptide-binding Protein, Domain 3"/>
    <property type="match status" value="1"/>
</dbReference>
<dbReference type="PANTHER" id="PTHR30290:SF9">
    <property type="entry name" value="OLIGOPEPTIDE-BINDING PROTEIN APPA"/>
    <property type="match status" value="1"/>
</dbReference>
<dbReference type="EMBL" id="JABEQE010000004">
    <property type="protein sequence ID" value="MBB2171800.1"/>
    <property type="molecule type" value="Genomic_DNA"/>
</dbReference>
<dbReference type="GO" id="GO:0043190">
    <property type="term" value="C:ATP-binding cassette (ABC) transporter complex"/>
    <property type="evidence" value="ECO:0007669"/>
    <property type="project" value="InterPro"/>
</dbReference>
<dbReference type="Gene3D" id="3.40.190.10">
    <property type="entry name" value="Periplasmic binding protein-like II"/>
    <property type="match status" value="1"/>
</dbReference>
<evidence type="ECO:0000259" key="6">
    <source>
        <dbReference type="Pfam" id="PF00496"/>
    </source>
</evidence>
<organism evidence="7 8">
    <name type="scientific">Gluconacetobacter asukensis</name>
    <dbReference type="NCBI Taxonomy" id="1017181"/>
    <lineage>
        <taxon>Bacteria</taxon>
        <taxon>Pseudomonadati</taxon>
        <taxon>Pseudomonadota</taxon>
        <taxon>Alphaproteobacteria</taxon>
        <taxon>Acetobacterales</taxon>
        <taxon>Acetobacteraceae</taxon>
        <taxon>Gluconacetobacter</taxon>
    </lineage>
</organism>
<protein>
    <submittedName>
        <fullName evidence="7">TIGR04028 family ABC transporter substrate-binding protein</fullName>
    </submittedName>
</protein>
<gene>
    <name evidence="7" type="ORF">HLH35_06640</name>
</gene>
<dbReference type="InterPro" id="IPR039424">
    <property type="entry name" value="SBP_5"/>
</dbReference>
<feature type="signal peptide" evidence="5">
    <location>
        <begin position="1"/>
        <end position="25"/>
    </location>
</feature>
<name>A0A7W4IZ66_9PROT</name>
<evidence type="ECO:0000313" key="8">
    <source>
        <dbReference type="Proteomes" id="UP000577891"/>
    </source>
</evidence>